<protein>
    <submittedName>
        <fullName evidence="1">Uncharacterized protein</fullName>
    </submittedName>
</protein>
<reference evidence="1" key="1">
    <citation type="journal article" date="2014" name="Front. Microbiol.">
        <title>High frequency of phylogenetically diverse reductive dehalogenase-homologous genes in deep subseafloor sedimentary metagenomes.</title>
        <authorList>
            <person name="Kawai M."/>
            <person name="Futagami T."/>
            <person name="Toyoda A."/>
            <person name="Takaki Y."/>
            <person name="Nishi S."/>
            <person name="Hori S."/>
            <person name="Arai W."/>
            <person name="Tsubouchi T."/>
            <person name="Morono Y."/>
            <person name="Uchiyama I."/>
            <person name="Ito T."/>
            <person name="Fujiyama A."/>
            <person name="Inagaki F."/>
            <person name="Takami H."/>
        </authorList>
    </citation>
    <scope>NUCLEOTIDE SEQUENCE</scope>
    <source>
        <strain evidence="1">Expedition CK06-06</strain>
    </source>
</reference>
<organism evidence="1">
    <name type="scientific">marine sediment metagenome</name>
    <dbReference type="NCBI Taxonomy" id="412755"/>
    <lineage>
        <taxon>unclassified sequences</taxon>
        <taxon>metagenomes</taxon>
        <taxon>ecological metagenomes</taxon>
    </lineage>
</organism>
<feature type="non-terminal residue" evidence="1">
    <location>
        <position position="1"/>
    </location>
</feature>
<comment type="caution">
    <text evidence="1">The sequence shown here is derived from an EMBL/GenBank/DDBJ whole genome shotgun (WGS) entry which is preliminary data.</text>
</comment>
<accession>X0SDE3</accession>
<gene>
    <name evidence="1" type="ORF">S01H1_05392</name>
</gene>
<dbReference type="EMBL" id="BARS01002811">
    <property type="protein sequence ID" value="GAF73166.1"/>
    <property type="molecule type" value="Genomic_DNA"/>
</dbReference>
<name>X0SDE3_9ZZZZ</name>
<evidence type="ECO:0000313" key="1">
    <source>
        <dbReference type="EMBL" id="GAF73166.1"/>
    </source>
</evidence>
<dbReference type="AlphaFoldDB" id="X0SDE3"/>
<sequence>LTLSEITPSRNIRQLAAQIERKRSAIEEGQYKLRKSLIKRERLLLKLETLDGTDRKTELDRLSIENDLDHMENGITGSTIHVEAALKELLMYQEAYASIVEAFDLTNWDESDFEKAEEEYNMKRCFLQLFQNIQSTNAVGGGESEWLYQLGLPADKIEHEVRRFIQLRQLKLQDELKKNGEFEKENNFETLDFIDKLYSKYKGTSIEMLKRKGINFQSIKEITYCEE</sequence>
<proteinExistence type="predicted"/>